<protein>
    <recommendedName>
        <fullName evidence="3">HTH cro/C1-type domain-containing protein</fullName>
    </recommendedName>
</protein>
<reference evidence="5" key="1">
    <citation type="submission" date="2016-10" db="EMBL/GenBank/DDBJ databases">
        <authorList>
            <person name="Varghese N."/>
            <person name="Submissions S."/>
        </authorList>
    </citation>
    <scope>NUCLEOTIDE SEQUENCE [LARGE SCALE GENOMIC DNA]</scope>
    <source>
        <strain evidence="5">DSM 44142</strain>
    </source>
</reference>
<feature type="region of interest" description="Disordered" evidence="2">
    <location>
        <begin position="373"/>
        <end position="409"/>
    </location>
</feature>
<dbReference type="AlphaFoldDB" id="A0A1H1BF07"/>
<dbReference type="OrthoDB" id="9794834at2"/>
<dbReference type="InterPro" id="IPR010359">
    <property type="entry name" value="IrrE_HExxH"/>
</dbReference>
<name>A0A1H1BF07_9ACTN</name>
<feature type="domain" description="HTH cro/C1-type" evidence="3">
    <location>
        <begin position="12"/>
        <end position="68"/>
    </location>
</feature>
<evidence type="ECO:0000259" key="3">
    <source>
        <dbReference type="PROSITE" id="PS50943"/>
    </source>
</evidence>
<dbReference type="Proteomes" id="UP000183053">
    <property type="component" value="Unassembled WGS sequence"/>
</dbReference>
<dbReference type="GO" id="GO:0003677">
    <property type="term" value="F:DNA binding"/>
    <property type="evidence" value="ECO:0007669"/>
    <property type="project" value="InterPro"/>
</dbReference>
<dbReference type="InterPro" id="IPR052345">
    <property type="entry name" value="Rad_response_metalloprotease"/>
</dbReference>
<sequence>MRATVNVYGRRVRQARIMRKMTAKALAAELNWPSAARLTRLEKSITSEIGTDELEALTTILRFPPRFFITEPPMRIHASDLLFRAPQSTTKTEQEYLADFASMIGEFLDELHSRWQLPAVKVPMVDPSVPVAEAAGRVRDALGVGRDEPIDYLTHNIEHAGVPIVMRRMFAAATLRDGDAGAAASEKHLGYSTRVGEFKARPLIVVRQSTSWERTRWTLAHELGHLSLHWSGDVTEDKEEQASRFASELLAPLAQVRKEVTATPSLMSLVPVKQKWGISIGALLRHLHTGGVLDDDRFRSLQKQLYQRVNPDTGRTWGRTEPGWNDRVVERPRLLSKWIELGFSVQSPQLLATYDLIFPGDILADFLVGQRPAPTTSSTASSSAPAADTAAGARAGDRGAGDGSADVIDFRRFQQRSRRA</sequence>
<dbReference type="SUPFAM" id="SSF47413">
    <property type="entry name" value="lambda repressor-like DNA-binding domains"/>
    <property type="match status" value="1"/>
</dbReference>
<accession>A0A1H1BF07</accession>
<evidence type="ECO:0000313" key="4">
    <source>
        <dbReference type="EMBL" id="SDQ50594.1"/>
    </source>
</evidence>
<dbReference type="PROSITE" id="PS50943">
    <property type="entry name" value="HTH_CROC1"/>
    <property type="match status" value="1"/>
</dbReference>
<dbReference type="PANTHER" id="PTHR43236:SF1">
    <property type="entry name" value="BLL7220 PROTEIN"/>
    <property type="match status" value="1"/>
</dbReference>
<dbReference type="InterPro" id="IPR010982">
    <property type="entry name" value="Lambda_DNA-bd_dom_sf"/>
</dbReference>
<gene>
    <name evidence="4" type="ORF">SAMN04489765_0672</name>
</gene>
<proteinExistence type="inferred from homology"/>
<keyword evidence="5" id="KW-1185">Reference proteome</keyword>
<dbReference type="CDD" id="cd00093">
    <property type="entry name" value="HTH_XRE"/>
    <property type="match status" value="1"/>
</dbReference>
<dbReference type="Gene3D" id="1.10.260.40">
    <property type="entry name" value="lambda repressor-like DNA-binding domains"/>
    <property type="match status" value="1"/>
</dbReference>
<feature type="compositionally biased region" description="Low complexity" evidence="2">
    <location>
        <begin position="373"/>
        <end position="394"/>
    </location>
</feature>
<dbReference type="InterPro" id="IPR001387">
    <property type="entry name" value="Cro/C1-type_HTH"/>
</dbReference>
<dbReference type="PANTHER" id="PTHR43236">
    <property type="entry name" value="ANTITOXIN HIGA1"/>
    <property type="match status" value="1"/>
</dbReference>
<comment type="similarity">
    <text evidence="1">Belongs to the short-chain fatty acyl-CoA assimilation regulator (ScfR) family.</text>
</comment>
<evidence type="ECO:0000313" key="5">
    <source>
        <dbReference type="Proteomes" id="UP000183053"/>
    </source>
</evidence>
<evidence type="ECO:0000256" key="2">
    <source>
        <dbReference type="SAM" id="MobiDB-lite"/>
    </source>
</evidence>
<dbReference type="Gene3D" id="1.10.10.2910">
    <property type="match status" value="1"/>
</dbReference>
<dbReference type="RefSeq" id="WP_068567304.1">
    <property type="nucleotide sequence ID" value="NZ_FNLF01000002.1"/>
</dbReference>
<evidence type="ECO:0000256" key="1">
    <source>
        <dbReference type="ARBA" id="ARBA00007227"/>
    </source>
</evidence>
<dbReference type="STRING" id="47312.SAMN04489765_0672"/>
<organism evidence="4 5">
    <name type="scientific">Tsukamurella pulmonis</name>
    <dbReference type="NCBI Taxonomy" id="47312"/>
    <lineage>
        <taxon>Bacteria</taxon>
        <taxon>Bacillati</taxon>
        <taxon>Actinomycetota</taxon>
        <taxon>Actinomycetes</taxon>
        <taxon>Mycobacteriales</taxon>
        <taxon>Tsukamurellaceae</taxon>
        <taxon>Tsukamurella</taxon>
    </lineage>
</organism>
<dbReference type="Pfam" id="PF06114">
    <property type="entry name" value="Peptidase_M78"/>
    <property type="match status" value="1"/>
</dbReference>
<dbReference type="EMBL" id="FNLF01000002">
    <property type="protein sequence ID" value="SDQ50594.1"/>
    <property type="molecule type" value="Genomic_DNA"/>
</dbReference>